<keyword evidence="1" id="KW-0812">Transmembrane</keyword>
<protein>
    <submittedName>
        <fullName evidence="2">DUF1045 domain-containing protein</fullName>
    </submittedName>
</protein>
<dbReference type="Proteomes" id="UP001227126">
    <property type="component" value="Unassembled WGS sequence"/>
</dbReference>
<evidence type="ECO:0000256" key="1">
    <source>
        <dbReference type="SAM" id="Phobius"/>
    </source>
</evidence>
<sequence length="226" mass="25204">MYQRLAVYFVPTGSLGAFGAAWLGWDLVAGRMRVQPDDAGLDIARVTEAPRRYGFHATIKPPFRMRGRQTQDDVRDAFAGLCGRLHPVDIAGLRLTRMGRFLALAPEQSCPEVMDLASRVVRGLDRFRAPLSDAELARRQKPGLTPDQARHLREWGYPHVMDQFRFHITLTGRLDPQTREAAEQMLRPRIAGVLPDPLRIDALTLVGEDADGAFHAIDRRSLGAAA</sequence>
<dbReference type="InterPro" id="IPR009389">
    <property type="entry name" value="DUF1045"/>
</dbReference>
<evidence type="ECO:0000313" key="3">
    <source>
        <dbReference type="Proteomes" id="UP001227126"/>
    </source>
</evidence>
<dbReference type="EMBL" id="JASNJE010000047">
    <property type="protein sequence ID" value="MDK3075688.1"/>
    <property type="molecule type" value="Genomic_DNA"/>
</dbReference>
<keyword evidence="3" id="KW-1185">Reference proteome</keyword>
<feature type="transmembrane region" description="Helical" evidence="1">
    <location>
        <begin position="6"/>
        <end position="25"/>
    </location>
</feature>
<proteinExistence type="predicted"/>
<accession>A0ABT7FKV4</accession>
<keyword evidence="1" id="KW-1133">Transmembrane helix</keyword>
<reference evidence="2 3" key="1">
    <citation type="submission" date="2023-05" db="EMBL/GenBank/DDBJ databases">
        <title>Sedimentitalea sp. nov. JM2-8.</title>
        <authorList>
            <person name="Huang J."/>
        </authorList>
    </citation>
    <scope>NUCLEOTIDE SEQUENCE [LARGE SCALE GENOMIC DNA]</scope>
    <source>
        <strain evidence="2 3">JM2-8</strain>
    </source>
</reference>
<dbReference type="RefSeq" id="WP_284487608.1">
    <property type="nucleotide sequence ID" value="NZ_JASNJE010000047.1"/>
</dbReference>
<dbReference type="PIRSF" id="PIRSF033328">
    <property type="entry name" value="Phest_Mll4975"/>
    <property type="match status" value="1"/>
</dbReference>
<dbReference type="Pfam" id="PF06299">
    <property type="entry name" value="DUF1045"/>
    <property type="match status" value="1"/>
</dbReference>
<keyword evidence="1" id="KW-0472">Membrane</keyword>
<evidence type="ECO:0000313" key="2">
    <source>
        <dbReference type="EMBL" id="MDK3075688.1"/>
    </source>
</evidence>
<gene>
    <name evidence="2" type="ORF">QO034_21715</name>
</gene>
<organism evidence="2 3">
    <name type="scientific">Sedimentitalea xiamensis</name>
    <dbReference type="NCBI Taxonomy" id="3050037"/>
    <lineage>
        <taxon>Bacteria</taxon>
        <taxon>Pseudomonadati</taxon>
        <taxon>Pseudomonadota</taxon>
        <taxon>Alphaproteobacteria</taxon>
        <taxon>Rhodobacterales</taxon>
        <taxon>Paracoccaceae</taxon>
        <taxon>Sedimentitalea</taxon>
    </lineage>
</organism>
<dbReference type="Gene3D" id="3.90.1140.10">
    <property type="entry name" value="Cyclic phosphodiesterase"/>
    <property type="match status" value="1"/>
</dbReference>
<comment type="caution">
    <text evidence="2">The sequence shown here is derived from an EMBL/GenBank/DDBJ whole genome shotgun (WGS) entry which is preliminary data.</text>
</comment>
<name>A0ABT7FKV4_9RHOB</name>